<keyword evidence="2" id="KW-0472">Membrane</keyword>
<reference evidence="4" key="1">
    <citation type="submission" date="2024-06" db="EMBL/GenBank/DDBJ databases">
        <title>Multi-omics analyses provide insights into the biosynthesis of the anticancer antibiotic pleurotin in Hohenbuehelia grisea.</title>
        <authorList>
            <person name="Weaver J.A."/>
            <person name="Alberti F."/>
        </authorList>
    </citation>
    <scope>NUCLEOTIDE SEQUENCE [LARGE SCALE GENOMIC DNA]</scope>
    <source>
        <strain evidence="4">T-177</strain>
    </source>
</reference>
<feature type="compositionally biased region" description="Polar residues" evidence="1">
    <location>
        <begin position="280"/>
        <end position="293"/>
    </location>
</feature>
<keyword evidence="2" id="KW-0812">Transmembrane</keyword>
<gene>
    <name evidence="3" type="ORF">HGRIS_009132</name>
</gene>
<evidence type="ECO:0000256" key="2">
    <source>
        <dbReference type="SAM" id="Phobius"/>
    </source>
</evidence>
<dbReference type="EMBL" id="JASNQZ010000012">
    <property type="protein sequence ID" value="KAL0949038.1"/>
    <property type="molecule type" value="Genomic_DNA"/>
</dbReference>
<accession>A0ABR3J0A1</accession>
<feature type="compositionally biased region" description="Low complexity" evidence="1">
    <location>
        <begin position="230"/>
        <end position="244"/>
    </location>
</feature>
<sequence>MRLSNATSSFFHPLPCVLWLIRTFFFSTVFLRRLYSPSFSTSAGFVWHFMAFSMKGGCRVTTYTVTLPPTATTTFVHVTATPNLPAKAAPSLFPSNQTGLTVGVSLGIVFGLAILSAGVWFIIRRRRRQSVRRTLALLNAGATSSWWGSPDGEKKPQNWGRNPSQAGETTQMQLSRSQAQQPDENETPLDPPPVPAWAQWDIRSYLGYTSTPEPDSRPGSGTRLWQPGVESFASESRPTSSASSVFSGRFEGAPYERTASGTPIPLALRPGTRLWPPSPASTASQSKRTSSGGSVYETAASGTTIPIPMALRPGTRPRLYAPSV</sequence>
<feature type="compositionally biased region" description="Polar residues" evidence="1">
    <location>
        <begin position="159"/>
        <end position="182"/>
    </location>
</feature>
<feature type="transmembrane region" description="Helical" evidence="2">
    <location>
        <begin position="100"/>
        <end position="123"/>
    </location>
</feature>
<evidence type="ECO:0000313" key="4">
    <source>
        <dbReference type="Proteomes" id="UP001556367"/>
    </source>
</evidence>
<feature type="region of interest" description="Disordered" evidence="1">
    <location>
        <begin position="146"/>
        <end position="194"/>
    </location>
</feature>
<keyword evidence="2" id="KW-1133">Transmembrane helix</keyword>
<evidence type="ECO:0000256" key="1">
    <source>
        <dbReference type="SAM" id="MobiDB-lite"/>
    </source>
</evidence>
<keyword evidence="4" id="KW-1185">Reference proteome</keyword>
<protein>
    <recommendedName>
        <fullName evidence="5">Transmembrane protein</fullName>
    </recommendedName>
</protein>
<proteinExistence type="predicted"/>
<dbReference type="Proteomes" id="UP001556367">
    <property type="component" value="Unassembled WGS sequence"/>
</dbReference>
<name>A0ABR3J0A1_9AGAR</name>
<dbReference type="NCBIfam" id="TIGR01167">
    <property type="entry name" value="LPXTG_anchor"/>
    <property type="match status" value="1"/>
</dbReference>
<feature type="transmembrane region" description="Helical" evidence="2">
    <location>
        <begin position="12"/>
        <end position="31"/>
    </location>
</feature>
<evidence type="ECO:0008006" key="5">
    <source>
        <dbReference type="Google" id="ProtNLM"/>
    </source>
</evidence>
<feature type="region of interest" description="Disordered" evidence="1">
    <location>
        <begin position="208"/>
        <end position="324"/>
    </location>
</feature>
<evidence type="ECO:0000313" key="3">
    <source>
        <dbReference type="EMBL" id="KAL0949038.1"/>
    </source>
</evidence>
<comment type="caution">
    <text evidence="3">The sequence shown here is derived from an EMBL/GenBank/DDBJ whole genome shotgun (WGS) entry which is preliminary data.</text>
</comment>
<organism evidence="3 4">
    <name type="scientific">Hohenbuehelia grisea</name>
    <dbReference type="NCBI Taxonomy" id="104357"/>
    <lineage>
        <taxon>Eukaryota</taxon>
        <taxon>Fungi</taxon>
        <taxon>Dikarya</taxon>
        <taxon>Basidiomycota</taxon>
        <taxon>Agaricomycotina</taxon>
        <taxon>Agaricomycetes</taxon>
        <taxon>Agaricomycetidae</taxon>
        <taxon>Agaricales</taxon>
        <taxon>Pleurotineae</taxon>
        <taxon>Pleurotaceae</taxon>
        <taxon>Hohenbuehelia</taxon>
    </lineage>
</organism>